<evidence type="ECO:0000256" key="3">
    <source>
        <dbReference type="ARBA" id="ARBA00022448"/>
    </source>
</evidence>
<dbReference type="Gene3D" id="1.20.120.350">
    <property type="entry name" value="Voltage-gated potassium channels. Chain C"/>
    <property type="match status" value="1"/>
</dbReference>
<dbReference type="GO" id="GO:0030171">
    <property type="term" value="F:voltage-gated proton channel activity"/>
    <property type="evidence" value="ECO:0007669"/>
    <property type="project" value="InterPro"/>
</dbReference>
<keyword evidence="8 13" id="KW-0175">Coiled coil</keyword>
<dbReference type="GO" id="GO:0005886">
    <property type="term" value="C:plasma membrane"/>
    <property type="evidence" value="ECO:0007669"/>
    <property type="project" value="UniProtKB-SubCell"/>
</dbReference>
<feature type="transmembrane region" description="Helical" evidence="14">
    <location>
        <begin position="34"/>
        <end position="53"/>
    </location>
</feature>
<dbReference type="InterPro" id="IPR005821">
    <property type="entry name" value="Ion_trans_dom"/>
</dbReference>
<organism evidence="16 17">
    <name type="scientific">Leptotrombidium deliense</name>
    <dbReference type="NCBI Taxonomy" id="299467"/>
    <lineage>
        <taxon>Eukaryota</taxon>
        <taxon>Metazoa</taxon>
        <taxon>Ecdysozoa</taxon>
        <taxon>Arthropoda</taxon>
        <taxon>Chelicerata</taxon>
        <taxon>Arachnida</taxon>
        <taxon>Acari</taxon>
        <taxon>Acariformes</taxon>
        <taxon>Trombidiformes</taxon>
        <taxon>Prostigmata</taxon>
        <taxon>Anystina</taxon>
        <taxon>Parasitengona</taxon>
        <taxon>Trombiculoidea</taxon>
        <taxon>Trombiculidae</taxon>
        <taxon>Leptotrombidium</taxon>
    </lineage>
</organism>
<keyword evidence="11" id="KW-0407">Ion channel</keyword>
<evidence type="ECO:0000259" key="15">
    <source>
        <dbReference type="Pfam" id="PF00520"/>
    </source>
</evidence>
<dbReference type="STRING" id="299467.A0A443SRQ9"/>
<comment type="subcellular location">
    <subcellularLocation>
        <location evidence="1">Cell membrane</location>
        <topology evidence="1">Multi-pass membrane protein</topology>
    </subcellularLocation>
</comment>
<dbReference type="Pfam" id="PF00520">
    <property type="entry name" value="Ion_trans"/>
    <property type="match status" value="1"/>
</dbReference>
<gene>
    <name evidence="16" type="ORF">B4U80_00436</name>
</gene>
<feature type="non-terminal residue" evidence="16">
    <location>
        <position position="175"/>
    </location>
</feature>
<evidence type="ECO:0000256" key="12">
    <source>
        <dbReference type="ARBA" id="ARBA00031989"/>
    </source>
</evidence>
<evidence type="ECO:0000256" key="7">
    <source>
        <dbReference type="ARBA" id="ARBA00022989"/>
    </source>
</evidence>
<keyword evidence="6" id="KW-0851">Voltage-gated channel</keyword>
<comment type="caution">
    <text evidence="16">The sequence shown here is derived from an EMBL/GenBank/DDBJ whole genome shotgun (WGS) entry which is preliminary data.</text>
</comment>
<keyword evidence="5 14" id="KW-0812">Transmembrane</keyword>
<feature type="transmembrane region" description="Helical" evidence="14">
    <location>
        <begin position="12"/>
        <end position="28"/>
    </location>
</feature>
<evidence type="ECO:0000256" key="10">
    <source>
        <dbReference type="ARBA" id="ARBA00023136"/>
    </source>
</evidence>
<dbReference type="Proteomes" id="UP000288716">
    <property type="component" value="Unassembled WGS sequence"/>
</dbReference>
<evidence type="ECO:0000313" key="16">
    <source>
        <dbReference type="EMBL" id="RWS30189.1"/>
    </source>
</evidence>
<accession>A0A443SRQ9</accession>
<keyword evidence="9" id="KW-0406">Ion transport</keyword>
<dbReference type="InterPro" id="IPR031846">
    <property type="entry name" value="Hvcn1"/>
</dbReference>
<proteinExistence type="predicted"/>
<keyword evidence="17" id="KW-1185">Reference proteome</keyword>
<feature type="transmembrane region" description="Helical" evidence="14">
    <location>
        <begin position="89"/>
        <end position="114"/>
    </location>
</feature>
<dbReference type="AlphaFoldDB" id="A0A443SRQ9"/>
<dbReference type="EMBL" id="NCKV01000602">
    <property type="protein sequence ID" value="RWS30189.1"/>
    <property type="molecule type" value="Genomic_DNA"/>
</dbReference>
<dbReference type="GO" id="GO:0034702">
    <property type="term" value="C:monoatomic ion channel complex"/>
    <property type="evidence" value="ECO:0007669"/>
    <property type="project" value="UniProtKB-KW"/>
</dbReference>
<keyword evidence="4" id="KW-1003">Cell membrane</keyword>
<keyword evidence="10 14" id="KW-0472">Membrane</keyword>
<evidence type="ECO:0000256" key="2">
    <source>
        <dbReference type="ARBA" id="ARBA00015897"/>
    </source>
</evidence>
<evidence type="ECO:0000256" key="4">
    <source>
        <dbReference type="ARBA" id="ARBA00022475"/>
    </source>
</evidence>
<protein>
    <recommendedName>
        <fullName evidence="2">Voltage-gated hydrogen channel 1</fullName>
    </recommendedName>
    <alternativeName>
        <fullName evidence="12">Hydrogen voltage-gated channel 1</fullName>
    </alternativeName>
</protein>
<name>A0A443SRQ9_9ACAR</name>
<evidence type="ECO:0000256" key="13">
    <source>
        <dbReference type="SAM" id="Coils"/>
    </source>
</evidence>
<evidence type="ECO:0000256" key="9">
    <source>
        <dbReference type="ARBA" id="ARBA00023065"/>
    </source>
</evidence>
<evidence type="ECO:0000256" key="5">
    <source>
        <dbReference type="ARBA" id="ARBA00022692"/>
    </source>
</evidence>
<evidence type="ECO:0000256" key="8">
    <source>
        <dbReference type="ARBA" id="ARBA00023054"/>
    </source>
</evidence>
<feature type="domain" description="Ion transport" evidence="15">
    <location>
        <begin position="11"/>
        <end position="108"/>
    </location>
</feature>
<feature type="non-terminal residue" evidence="16">
    <location>
        <position position="1"/>
    </location>
</feature>
<dbReference type="VEuPathDB" id="VectorBase:LDEU001850"/>
<dbReference type="OrthoDB" id="7780252at2759"/>
<keyword evidence="7 14" id="KW-1133">Transmembrane helix</keyword>
<keyword evidence="3" id="KW-0813">Transport</keyword>
<reference evidence="16 17" key="1">
    <citation type="journal article" date="2018" name="Gigascience">
        <title>Genomes of trombidid mites reveal novel predicted allergens and laterally-transferred genes associated with secondary metabolism.</title>
        <authorList>
            <person name="Dong X."/>
            <person name="Chaisiri K."/>
            <person name="Xia D."/>
            <person name="Armstrong S.D."/>
            <person name="Fang Y."/>
            <person name="Donnelly M.J."/>
            <person name="Kadowaki T."/>
            <person name="McGarry J.W."/>
            <person name="Darby A.C."/>
            <person name="Makepeace B.L."/>
        </authorList>
    </citation>
    <scope>NUCLEOTIDE SEQUENCE [LARGE SCALE GENOMIC DNA]</scope>
    <source>
        <strain evidence="16">UoL-UT</strain>
    </source>
</reference>
<dbReference type="PANTHER" id="PTHR46480:SF1">
    <property type="entry name" value="VOLTAGE-GATED HYDROGEN CHANNEL 1"/>
    <property type="match status" value="1"/>
</dbReference>
<dbReference type="PANTHER" id="PTHR46480">
    <property type="entry name" value="F20B24.22"/>
    <property type="match status" value="1"/>
</dbReference>
<evidence type="ECO:0000256" key="14">
    <source>
        <dbReference type="SAM" id="Phobius"/>
    </source>
</evidence>
<dbReference type="InterPro" id="IPR027359">
    <property type="entry name" value="Volt_channel_dom_sf"/>
</dbReference>
<feature type="coiled-coil region" evidence="13">
    <location>
        <begin position="122"/>
        <end position="163"/>
    </location>
</feature>
<evidence type="ECO:0000256" key="11">
    <source>
        <dbReference type="ARBA" id="ARBA00023303"/>
    </source>
</evidence>
<sequence>VQLKPPHSEQLFVIALVIVDCLIVVTDYTKVLHFVSLAILSLFMVEIILKIYAFRILFVKSCMEMFDAFVIITSFVLDIVFIGKTDTTAIIGDLIIGLRLWRIIRVIHGIILSVKTPIEHSLEKEKENCTNIQLQLKEITTRASALEKEVQQLRNVLKLHNIDISLTSDLQTDVD</sequence>
<evidence type="ECO:0000256" key="1">
    <source>
        <dbReference type="ARBA" id="ARBA00004651"/>
    </source>
</evidence>
<evidence type="ECO:0000256" key="6">
    <source>
        <dbReference type="ARBA" id="ARBA00022882"/>
    </source>
</evidence>
<evidence type="ECO:0000313" key="17">
    <source>
        <dbReference type="Proteomes" id="UP000288716"/>
    </source>
</evidence>